<proteinExistence type="predicted"/>
<reference evidence="2 3" key="1">
    <citation type="submission" date="2019-03" db="EMBL/GenBank/DDBJ databases">
        <title>Single cell metagenomics reveals metabolic interactions within the superorganism composed of flagellate Streblomastix strix and complex community of Bacteroidetes bacteria on its surface.</title>
        <authorList>
            <person name="Treitli S.C."/>
            <person name="Kolisko M."/>
            <person name="Husnik F."/>
            <person name="Keeling P."/>
            <person name="Hampl V."/>
        </authorList>
    </citation>
    <scope>NUCLEOTIDE SEQUENCE [LARGE SCALE GENOMIC DNA]</scope>
    <source>
        <strain evidence="2">ST1C</strain>
    </source>
</reference>
<gene>
    <name evidence="2" type="ORF">EZS28_040409</name>
</gene>
<dbReference type="EMBL" id="SNRW01022111">
    <property type="protein sequence ID" value="KAA6364064.1"/>
    <property type="molecule type" value="Genomic_DNA"/>
</dbReference>
<protein>
    <submittedName>
        <fullName evidence="2">Uncharacterized protein</fullName>
    </submittedName>
</protein>
<comment type="caution">
    <text evidence="2">The sequence shown here is derived from an EMBL/GenBank/DDBJ whole genome shotgun (WGS) entry which is preliminary data.</text>
</comment>
<organism evidence="2 3">
    <name type="scientific">Streblomastix strix</name>
    <dbReference type="NCBI Taxonomy" id="222440"/>
    <lineage>
        <taxon>Eukaryota</taxon>
        <taxon>Metamonada</taxon>
        <taxon>Preaxostyla</taxon>
        <taxon>Oxymonadida</taxon>
        <taxon>Streblomastigidae</taxon>
        <taxon>Streblomastix</taxon>
    </lineage>
</organism>
<evidence type="ECO:0000256" key="1">
    <source>
        <dbReference type="SAM" id="Phobius"/>
    </source>
</evidence>
<feature type="transmembrane region" description="Helical" evidence="1">
    <location>
        <begin position="83"/>
        <end position="110"/>
    </location>
</feature>
<evidence type="ECO:0000313" key="3">
    <source>
        <dbReference type="Proteomes" id="UP000324800"/>
    </source>
</evidence>
<sequence>MQVLHYRLTALFSDKSKSNQEQYNKTIRFSKLPLSHDLLPGLYVWLLSNYFFFSTGNHSHFGAVDLSAGFAFQSDFDLQMKPFLSAAGAFAAAMCVFGSYLICIPFLIIVARISTIADYNIFEETSEKDETGEEQENDGKRAKNYLSQQRVHEFVLLYTHTHHERTSATHIAKR</sequence>
<keyword evidence="1" id="KW-1133">Transmembrane helix</keyword>
<name>A0A5J4U0V3_9EUKA</name>
<feature type="transmembrane region" description="Helical" evidence="1">
    <location>
        <begin position="34"/>
        <end position="53"/>
    </location>
</feature>
<keyword evidence="1" id="KW-0812">Transmembrane</keyword>
<accession>A0A5J4U0V3</accession>
<keyword evidence="1" id="KW-0472">Membrane</keyword>
<dbReference type="Proteomes" id="UP000324800">
    <property type="component" value="Unassembled WGS sequence"/>
</dbReference>
<dbReference type="AlphaFoldDB" id="A0A5J4U0V3"/>
<evidence type="ECO:0000313" key="2">
    <source>
        <dbReference type="EMBL" id="KAA6364064.1"/>
    </source>
</evidence>